<dbReference type="InterPro" id="IPR050407">
    <property type="entry name" value="Geranylgeranyl_reductase"/>
</dbReference>
<protein>
    <submittedName>
        <fullName evidence="1">Geranylgeranyl reductase family</fullName>
    </submittedName>
</protein>
<dbReference type="Pfam" id="PF12831">
    <property type="entry name" value="FAD_oxidored"/>
    <property type="match status" value="1"/>
</dbReference>
<proteinExistence type="predicted"/>
<name>A0A1H5ZYI8_9RHOB</name>
<dbReference type="PROSITE" id="PS51257">
    <property type="entry name" value="PROKAR_LIPOPROTEIN"/>
    <property type="match status" value="1"/>
</dbReference>
<dbReference type="PANTHER" id="PTHR42685:SF22">
    <property type="entry name" value="CONDITIONED MEDIUM FACTOR RECEPTOR 1"/>
    <property type="match status" value="1"/>
</dbReference>
<dbReference type="Gene3D" id="3.50.50.60">
    <property type="entry name" value="FAD/NAD(P)-binding domain"/>
    <property type="match status" value="1"/>
</dbReference>
<dbReference type="NCBIfam" id="TIGR02032">
    <property type="entry name" value="GG-red-SF"/>
    <property type="match status" value="1"/>
</dbReference>
<dbReference type="InterPro" id="IPR036188">
    <property type="entry name" value="FAD/NAD-bd_sf"/>
</dbReference>
<dbReference type="PRINTS" id="PR00420">
    <property type="entry name" value="RNGMNOXGNASE"/>
</dbReference>
<evidence type="ECO:0000313" key="2">
    <source>
        <dbReference type="Proteomes" id="UP000236752"/>
    </source>
</evidence>
<gene>
    <name evidence="1" type="ORF">SAMN04488045_2706</name>
</gene>
<dbReference type="GO" id="GO:0016628">
    <property type="term" value="F:oxidoreductase activity, acting on the CH-CH group of donors, NAD or NADP as acceptor"/>
    <property type="evidence" value="ECO:0007669"/>
    <property type="project" value="InterPro"/>
</dbReference>
<keyword evidence="2" id="KW-1185">Reference proteome</keyword>
<dbReference type="SUPFAM" id="SSF51905">
    <property type="entry name" value="FAD/NAD(P)-binding domain"/>
    <property type="match status" value="1"/>
</dbReference>
<dbReference type="RefSeq" id="WP_234994771.1">
    <property type="nucleotide sequence ID" value="NZ_FNUZ01000004.1"/>
</dbReference>
<dbReference type="EMBL" id="FNUZ01000004">
    <property type="protein sequence ID" value="SEG41044.1"/>
    <property type="molecule type" value="Genomic_DNA"/>
</dbReference>
<dbReference type="AlphaFoldDB" id="A0A1H5ZYI8"/>
<dbReference type="InterPro" id="IPR011777">
    <property type="entry name" value="Geranylgeranyl_Rdtase_fam"/>
</dbReference>
<sequence length="389" mass="42192">MNRTLHFDLIVIGAGPSGSAAACWAARSGLKVALIDKHPFPRDKLCGGAFTERAMGLYRQIFAQNDLGAPYVARDAVEFYAFGSPLGQLHSPAPLRLTMRRSLDAHLFELAINAGAQDFTGSRITGLSTDPVRVNLGHSVLTAPVLIGADGVNSFVARHLFGKAFEPDQIGFALEVEAVGLSPDLPLRIDFGAANWGYGWQFPKADSTTIGIGGIHARNPDMRRDMLHYLKTLGIADAPKVKGQYLPFGFARTKPGKAHVLLAGDAAGLVDPITGEGIAFALQSGKMAADAAQTALHEGRPEAALSIYRAQLRPLHLAMWQARQLRHLLFNPTLRRPFLNGFQRSSTMKNAYMQLLSGQTEYSEISRKILTKMPRLLMRAATPIGAPKF</sequence>
<reference evidence="1 2" key="1">
    <citation type="submission" date="2016-10" db="EMBL/GenBank/DDBJ databases">
        <authorList>
            <person name="de Groot N.N."/>
        </authorList>
    </citation>
    <scope>NUCLEOTIDE SEQUENCE [LARGE SCALE GENOMIC DNA]</scope>
    <source>
        <strain evidence="1 2">DSM 26915</strain>
    </source>
</reference>
<dbReference type="Proteomes" id="UP000236752">
    <property type="component" value="Unassembled WGS sequence"/>
</dbReference>
<dbReference type="PANTHER" id="PTHR42685">
    <property type="entry name" value="GERANYLGERANYL DIPHOSPHATE REDUCTASE"/>
    <property type="match status" value="1"/>
</dbReference>
<evidence type="ECO:0000313" key="1">
    <source>
        <dbReference type="EMBL" id="SEG41044.1"/>
    </source>
</evidence>
<accession>A0A1H5ZYI8</accession>
<organism evidence="1 2">
    <name type="scientific">Thalassococcus halodurans</name>
    <dbReference type="NCBI Taxonomy" id="373675"/>
    <lineage>
        <taxon>Bacteria</taxon>
        <taxon>Pseudomonadati</taxon>
        <taxon>Pseudomonadota</taxon>
        <taxon>Alphaproteobacteria</taxon>
        <taxon>Rhodobacterales</taxon>
        <taxon>Roseobacteraceae</taxon>
        <taxon>Thalassococcus</taxon>
    </lineage>
</organism>